<keyword evidence="2" id="KW-0472">Membrane</keyword>
<dbReference type="Proteomes" id="UP000008866">
    <property type="component" value="Unassembled WGS sequence"/>
</dbReference>
<feature type="region of interest" description="Disordered" evidence="1">
    <location>
        <begin position="214"/>
        <end position="239"/>
    </location>
</feature>
<keyword evidence="2" id="KW-1133">Transmembrane helix</keyword>
<evidence type="ECO:0000313" key="4">
    <source>
        <dbReference type="Proteomes" id="UP000008866"/>
    </source>
</evidence>
<dbReference type="AlphaFoldDB" id="D4APK6"/>
<dbReference type="GeneID" id="9526144"/>
<evidence type="ECO:0000256" key="1">
    <source>
        <dbReference type="SAM" id="MobiDB-lite"/>
    </source>
</evidence>
<evidence type="ECO:0000313" key="3">
    <source>
        <dbReference type="EMBL" id="EFE35217.1"/>
    </source>
</evidence>
<feature type="transmembrane region" description="Helical" evidence="2">
    <location>
        <begin position="69"/>
        <end position="88"/>
    </location>
</feature>
<comment type="caution">
    <text evidence="3">The sequence shown here is derived from an EMBL/GenBank/DDBJ whole genome shotgun (WGS) entry which is preliminary data.</text>
</comment>
<feature type="compositionally biased region" description="Basic residues" evidence="1">
    <location>
        <begin position="223"/>
        <end position="239"/>
    </location>
</feature>
<keyword evidence="4" id="KW-1185">Reference proteome</keyword>
<dbReference type="HOGENOM" id="CLU_1160860_0_0_1"/>
<gene>
    <name evidence="3" type="ORF">ARB_06174</name>
</gene>
<reference evidence="4" key="1">
    <citation type="journal article" date="2011" name="Genome Biol.">
        <title>Comparative and functional genomics provide insights into the pathogenicity of dermatophytic fungi.</title>
        <authorList>
            <person name="Burmester A."/>
            <person name="Shelest E."/>
            <person name="Gloeckner G."/>
            <person name="Heddergott C."/>
            <person name="Schindler S."/>
            <person name="Staib P."/>
            <person name="Heidel A."/>
            <person name="Felder M."/>
            <person name="Petzold A."/>
            <person name="Szafranski K."/>
            <person name="Feuermann M."/>
            <person name="Pedruzzi I."/>
            <person name="Priebe S."/>
            <person name="Groth M."/>
            <person name="Winkler R."/>
            <person name="Li W."/>
            <person name="Kniemeyer O."/>
            <person name="Schroeckh V."/>
            <person name="Hertweck C."/>
            <person name="Hube B."/>
            <person name="White T.C."/>
            <person name="Platzer M."/>
            <person name="Guthke R."/>
            <person name="Heitman J."/>
            <person name="Woestemeyer J."/>
            <person name="Zipfel P.F."/>
            <person name="Monod M."/>
            <person name="Brakhage A.A."/>
        </authorList>
    </citation>
    <scope>NUCLEOTIDE SEQUENCE [LARGE SCALE GENOMIC DNA]</scope>
    <source>
        <strain evidence="4">ATCC MYA-4681 / CBS 112371</strain>
    </source>
</reference>
<sequence length="239" mass="27444">MYKSGENAPVQLTFASKKPWGEGMIRLPGTYIIKRRVRGTAFSDSYLDRNPCQSTDQQRTLWNWTLNPIQALMLLFFFFPFALFQHLIGLRHTQHRQKWLDVCPNGPKASEERPLQSSTVGKHVAPAAETHQATYWCILSLAPPPPLPTELLTKSATIHEARRWPTHPSQGMTILVSKIYETLSTSGIRMQALGSFDSGPAAARFFLLFSSEREKKARDKWHQKAMRARKKKRKRREKV</sequence>
<evidence type="ECO:0000256" key="2">
    <source>
        <dbReference type="SAM" id="Phobius"/>
    </source>
</evidence>
<accession>D4APK6</accession>
<dbReference type="EMBL" id="ABSU01000004">
    <property type="protein sequence ID" value="EFE35217.1"/>
    <property type="molecule type" value="Genomic_DNA"/>
</dbReference>
<organism evidence="3 4">
    <name type="scientific">Arthroderma benhamiae (strain ATCC MYA-4681 / CBS 112371)</name>
    <name type="common">Trichophyton mentagrophytes</name>
    <dbReference type="NCBI Taxonomy" id="663331"/>
    <lineage>
        <taxon>Eukaryota</taxon>
        <taxon>Fungi</taxon>
        <taxon>Dikarya</taxon>
        <taxon>Ascomycota</taxon>
        <taxon>Pezizomycotina</taxon>
        <taxon>Eurotiomycetes</taxon>
        <taxon>Eurotiomycetidae</taxon>
        <taxon>Onygenales</taxon>
        <taxon>Arthrodermataceae</taxon>
        <taxon>Trichophyton</taxon>
    </lineage>
</organism>
<dbReference type="KEGG" id="abe:ARB_06174"/>
<keyword evidence="2" id="KW-0812">Transmembrane</keyword>
<dbReference type="RefSeq" id="XP_003015862.1">
    <property type="nucleotide sequence ID" value="XM_003015816.1"/>
</dbReference>
<protein>
    <submittedName>
        <fullName evidence="3">Uncharacterized protein</fullName>
    </submittedName>
</protein>
<name>D4APK6_ARTBC</name>
<proteinExistence type="predicted"/>